<keyword evidence="5" id="KW-0067">ATP-binding</keyword>
<dbReference type="PANTHER" id="PTHR43790:SF9">
    <property type="entry name" value="GALACTOFURANOSE TRANSPORTER ATP-BINDING PROTEIN YTFR"/>
    <property type="match status" value="1"/>
</dbReference>
<evidence type="ECO:0000256" key="4">
    <source>
        <dbReference type="ARBA" id="ARBA00022741"/>
    </source>
</evidence>
<sequence length="92" mass="10045">MMSPTAGVDIKSKETLLDYVAKSSENGTSVLIVSDEPDDLRACDRVLVMYHGRITHEFPIGWQDQQLIAAMEGLTEAQPAFAATTAPEEHTP</sequence>
<dbReference type="PANTHER" id="PTHR43790">
    <property type="entry name" value="CARBOHYDRATE TRANSPORT ATP-BINDING PROTEIN MG119-RELATED"/>
    <property type="match status" value="1"/>
</dbReference>
<name>A0A8T9MUP5_9NEIS</name>
<dbReference type="Proteomes" id="UP000831534">
    <property type="component" value="Chromosome"/>
</dbReference>
<keyword evidence="2" id="KW-0762">Sugar transport</keyword>
<dbReference type="InterPro" id="IPR027417">
    <property type="entry name" value="P-loop_NTPase"/>
</dbReference>
<keyword evidence="3" id="KW-0677">Repeat</keyword>
<evidence type="ECO:0000313" key="6">
    <source>
        <dbReference type="EMBL" id="UOP04078.1"/>
    </source>
</evidence>
<evidence type="ECO:0000256" key="1">
    <source>
        <dbReference type="ARBA" id="ARBA00022448"/>
    </source>
</evidence>
<gene>
    <name evidence="6" type="ORF">LVJ77_06240</name>
</gene>
<evidence type="ECO:0008006" key="8">
    <source>
        <dbReference type="Google" id="ProtNLM"/>
    </source>
</evidence>
<dbReference type="Gene3D" id="3.40.50.300">
    <property type="entry name" value="P-loop containing nucleotide triphosphate hydrolases"/>
    <property type="match status" value="1"/>
</dbReference>
<dbReference type="GO" id="GO:0005524">
    <property type="term" value="F:ATP binding"/>
    <property type="evidence" value="ECO:0007669"/>
    <property type="project" value="UniProtKB-KW"/>
</dbReference>
<evidence type="ECO:0000256" key="5">
    <source>
        <dbReference type="ARBA" id="ARBA00022840"/>
    </source>
</evidence>
<accession>A0A8T9MUP5</accession>
<keyword evidence="4" id="KW-0547">Nucleotide-binding</keyword>
<evidence type="ECO:0000256" key="3">
    <source>
        <dbReference type="ARBA" id="ARBA00022737"/>
    </source>
</evidence>
<evidence type="ECO:0000313" key="7">
    <source>
        <dbReference type="Proteomes" id="UP000831534"/>
    </source>
</evidence>
<reference evidence="6" key="1">
    <citation type="submission" date="2021-12" db="EMBL/GenBank/DDBJ databases">
        <authorList>
            <person name="Veyrier F.J."/>
        </authorList>
    </citation>
    <scope>NUCLEOTIDE SEQUENCE</scope>
    <source>
        <strain evidence="6">17694</strain>
    </source>
</reference>
<dbReference type="AlphaFoldDB" id="A0A8T9MUP5"/>
<proteinExistence type="predicted"/>
<dbReference type="EMBL" id="CP091521">
    <property type="protein sequence ID" value="UOP04078.1"/>
    <property type="molecule type" value="Genomic_DNA"/>
</dbReference>
<organism evidence="6 7">
    <name type="scientific">Conchiformibius kuhniae</name>
    <dbReference type="NCBI Taxonomy" id="211502"/>
    <lineage>
        <taxon>Bacteria</taxon>
        <taxon>Pseudomonadati</taxon>
        <taxon>Pseudomonadota</taxon>
        <taxon>Betaproteobacteria</taxon>
        <taxon>Neisseriales</taxon>
        <taxon>Neisseriaceae</taxon>
        <taxon>Conchiformibius</taxon>
    </lineage>
</organism>
<evidence type="ECO:0000256" key="2">
    <source>
        <dbReference type="ARBA" id="ARBA00022597"/>
    </source>
</evidence>
<protein>
    <recommendedName>
        <fullName evidence="8">Sugar ABC transporter ATP-binding protein</fullName>
    </recommendedName>
</protein>
<dbReference type="SUPFAM" id="SSF52540">
    <property type="entry name" value="P-loop containing nucleoside triphosphate hydrolases"/>
    <property type="match status" value="1"/>
</dbReference>
<reference evidence="6" key="2">
    <citation type="journal article" date="2022" name="Res Sq">
        <title>Evolution of multicellular longitudinally dividing oral cavity symbionts (Neisseriaceae).</title>
        <authorList>
            <person name="Nyongesa S."/>
            <person name="Weber P."/>
            <person name="Bernet E."/>
            <person name="Pullido F."/>
            <person name="Nieckarz M."/>
            <person name="Delaby M."/>
            <person name="Nieves C."/>
            <person name="Viehboeck T."/>
            <person name="Krause N."/>
            <person name="Rivera-Millot A."/>
            <person name="Nakamura A."/>
            <person name="Vischer N."/>
            <person name="VanNieuwenhze M."/>
            <person name="Brun Y."/>
            <person name="Cava F."/>
            <person name="Bulgheresi S."/>
            <person name="Veyrier F."/>
        </authorList>
    </citation>
    <scope>NUCLEOTIDE SEQUENCE</scope>
    <source>
        <strain evidence="6">17694</strain>
    </source>
</reference>
<dbReference type="InterPro" id="IPR050107">
    <property type="entry name" value="ABC_carbohydrate_import_ATPase"/>
</dbReference>
<keyword evidence="7" id="KW-1185">Reference proteome</keyword>
<keyword evidence="1" id="KW-0813">Transport</keyword>